<dbReference type="PANTHER" id="PTHR33840">
    <property type="match status" value="1"/>
</dbReference>
<protein>
    <recommendedName>
        <fullName evidence="1">T6SS Phospholipase effector Tle1-like catalytic domain-containing protein</fullName>
    </recommendedName>
</protein>
<dbReference type="GeneID" id="54464807"/>
<evidence type="ECO:0000313" key="3">
    <source>
        <dbReference type="Proteomes" id="UP000504636"/>
    </source>
</evidence>
<gene>
    <name evidence="2 4" type="ORF">BDZ99DRAFT_502736</name>
</gene>
<dbReference type="EMBL" id="MU003714">
    <property type="protein sequence ID" value="KAF2804344.1"/>
    <property type="molecule type" value="Genomic_DNA"/>
</dbReference>
<dbReference type="Proteomes" id="UP000504636">
    <property type="component" value="Unplaced"/>
</dbReference>
<reference evidence="2 4" key="1">
    <citation type="journal article" date="2020" name="Stud. Mycol.">
        <title>101 Dothideomycetes genomes: a test case for predicting lifestyles and emergence of pathogens.</title>
        <authorList>
            <person name="Haridas S."/>
            <person name="Albert R."/>
            <person name="Binder M."/>
            <person name="Bloem J."/>
            <person name="Labutti K."/>
            <person name="Salamov A."/>
            <person name="Andreopoulos B."/>
            <person name="Baker S."/>
            <person name="Barry K."/>
            <person name="Bills G."/>
            <person name="Bluhm B."/>
            <person name="Cannon C."/>
            <person name="Castanera R."/>
            <person name="Culley D."/>
            <person name="Daum C."/>
            <person name="Ezra D."/>
            <person name="Gonzalez J."/>
            <person name="Henrissat B."/>
            <person name="Kuo A."/>
            <person name="Liang C."/>
            <person name="Lipzen A."/>
            <person name="Lutzoni F."/>
            <person name="Magnuson J."/>
            <person name="Mondo S."/>
            <person name="Nolan M."/>
            <person name="Ohm R."/>
            <person name="Pangilinan J."/>
            <person name="Park H.-J."/>
            <person name="Ramirez L."/>
            <person name="Alfaro M."/>
            <person name="Sun H."/>
            <person name="Tritt A."/>
            <person name="Yoshinaga Y."/>
            <person name="Zwiers L.-H."/>
            <person name="Turgeon B."/>
            <person name="Goodwin S."/>
            <person name="Spatafora J."/>
            <person name="Crous P."/>
            <person name="Grigoriev I."/>
        </authorList>
    </citation>
    <scope>NUCLEOTIDE SEQUENCE</scope>
    <source>
        <strain evidence="2 4">CBS 304.34</strain>
    </source>
</reference>
<dbReference type="RefSeq" id="XP_033571308.1">
    <property type="nucleotide sequence ID" value="XM_033723914.1"/>
</dbReference>
<sequence length="446" mass="49744">MADPPIPDPDEIFGNREQSRGALIVHRRIILCCDGTWNDRETNDPFTNVTKFISCLDSVDDRGKERQYEQIPIYLDGIGTGTTLSGSLYEGATGKSISRKLREAYKNLCALCVDEEDQIVLIGFSRGAYTVQCLARLLYDVGLIENSWVNRELPKDTVGSLKSSLIGESLKSSLISGYQKPFSFVGDQLPPNVEQAYHALALDEKRKDFKPTLLTSIRKNQLRQCWFLGSHGDVGGGNVNSGLSKISFCWMISRLEAGVRFKELAIWNDTAEGAPLKTIPSRHHTGVKNIIGAEKYNSFAGWRLRGKHIRQVGKSGIKGKDNPYGNSNETIHYTVRYFDEIADPNTRTLPEPLKTRKFQYSQFNKNLPDTVPWKWEGTVDGQPTMVREDRGSDYERGMLQRWIDDDPTAWGALASALKDLKSITFNGPITIPLSPTPGVVPLGAIA</sequence>
<evidence type="ECO:0000313" key="4">
    <source>
        <dbReference type="RefSeq" id="XP_033571308.1"/>
    </source>
</evidence>
<evidence type="ECO:0000313" key="2">
    <source>
        <dbReference type="EMBL" id="KAF2804344.1"/>
    </source>
</evidence>
<feature type="domain" description="T6SS Phospholipase effector Tle1-like catalytic" evidence="1">
    <location>
        <begin position="27"/>
        <end position="146"/>
    </location>
</feature>
<dbReference type="PANTHER" id="PTHR33840:SF1">
    <property type="entry name" value="TLE1 PHOSPHOLIPASE DOMAIN-CONTAINING PROTEIN"/>
    <property type="match status" value="1"/>
</dbReference>
<accession>A0A6A6Y8Q6</accession>
<feature type="domain" description="T6SS Phospholipase effector Tle1-like catalytic" evidence="1">
    <location>
        <begin position="156"/>
        <end position="253"/>
    </location>
</feature>
<evidence type="ECO:0000259" key="1">
    <source>
        <dbReference type="Pfam" id="PF09994"/>
    </source>
</evidence>
<dbReference type="InterPro" id="IPR018712">
    <property type="entry name" value="Tle1-like_cat"/>
</dbReference>
<proteinExistence type="predicted"/>
<organism evidence="2">
    <name type="scientific">Mytilinidion resinicola</name>
    <dbReference type="NCBI Taxonomy" id="574789"/>
    <lineage>
        <taxon>Eukaryota</taxon>
        <taxon>Fungi</taxon>
        <taxon>Dikarya</taxon>
        <taxon>Ascomycota</taxon>
        <taxon>Pezizomycotina</taxon>
        <taxon>Dothideomycetes</taxon>
        <taxon>Pleosporomycetidae</taxon>
        <taxon>Mytilinidiales</taxon>
        <taxon>Mytilinidiaceae</taxon>
        <taxon>Mytilinidion</taxon>
    </lineage>
</organism>
<reference evidence="4" key="2">
    <citation type="submission" date="2020-04" db="EMBL/GenBank/DDBJ databases">
        <authorList>
            <consortium name="NCBI Genome Project"/>
        </authorList>
    </citation>
    <scope>NUCLEOTIDE SEQUENCE</scope>
    <source>
        <strain evidence="4">CBS 304.34</strain>
    </source>
</reference>
<dbReference type="AlphaFoldDB" id="A0A6A6Y8Q6"/>
<keyword evidence="3" id="KW-1185">Reference proteome</keyword>
<reference evidence="4" key="3">
    <citation type="submission" date="2025-04" db="UniProtKB">
        <authorList>
            <consortium name="RefSeq"/>
        </authorList>
    </citation>
    <scope>IDENTIFICATION</scope>
    <source>
        <strain evidence="4">CBS 304.34</strain>
    </source>
</reference>
<dbReference type="Pfam" id="PF09994">
    <property type="entry name" value="T6SS_Tle1-like_cat"/>
    <property type="match status" value="2"/>
</dbReference>
<dbReference type="OrthoDB" id="3162439at2759"/>
<name>A0A6A6Y8Q6_9PEZI</name>